<organism evidence="2">
    <name type="scientific">Candidatus Berkiella cookevillensis</name>
    <dbReference type="NCBI Taxonomy" id="437022"/>
    <lineage>
        <taxon>Bacteria</taxon>
        <taxon>Pseudomonadati</taxon>
        <taxon>Pseudomonadota</taxon>
        <taxon>Gammaproteobacteria</taxon>
        <taxon>Candidatus Berkiellales</taxon>
        <taxon>Candidatus Berkiellaceae</taxon>
        <taxon>Candidatus Berkiella</taxon>
    </lineage>
</organism>
<dbReference type="STRING" id="437022.CC99x_01355"/>
<accession>A0A0Q9YNV0</accession>
<proteinExistence type="predicted"/>
<dbReference type="PANTHER" id="PTHR28055">
    <property type="entry name" value="ALTERED INHERITANCE OF MITOCHONDRIA PROTEIN 41, MITOCHONDRIAL"/>
    <property type="match status" value="1"/>
</dbReference>
<dbReference type="AlphaFoldDB" id="A0A0Q9YNV0"/>
<dbReference type="SUPFAM" id="SSF89095">
    <property type="entry name" value="GatB/YqeY motif"/>
    <property type="match status" value="1"/>
</dbReference>
<evidence type="ECO:0000313" key="2">
    <source>
        <dbReference type="EMBL" id="KRG18874.1"/>
    </source>
</evidence>
<evidence type="ECO:0000256" key="1">
    <source>
        <dbReference type="SAM" id="Coils"/>
    </source>
</evidence>
<keyword evidence="1" id="KW-0175">Coiled coil</keyword>
<sequence length="152" mass="17289">MSEQSIKNQLQEAVKDAMRAKDKDKLSVMRMILAEFKQVEVDKRIELDKTQELAILDRMEKQRKEAQEQFIQANRTDLAEKEAYEIQVIQAFKPVALSAKEVEAEIQQAIFETGASEAKDMGKVMAILKPKLQGRADIAQVSSHVKMLLAKE</sequence>
<reference evidence="3" key="3">
    <citation type="submission" date="2021-06" db="EMBL/GenBank/DDBJ databases">
        <title>Genomic Description and Analysis of Intracellular Bacteria, Candidatus Berkiella cookevillensis and Candidatus Berkiella aquae.</title>
        <authorList>
            <person name="Kidane D.T."/>
            <person name="Mehari Y.T."/>
            <person name="Rice F.C."/>
            <person name="Arivett B.A."/>
            <person name="Farone A.L."/>
            <person name="Berk S.G."/>
            <person name="Farone M.B."/>
        </authorList>
    </citation>
    <scope>NUCLEOTIDE SEQUENCE</scope>
    <source>
        <strain evidence="3">CC99</strain>
    </source>
</reference>
<dbReference type="InterPro" id="IPR003789">
    <property type="entry name" value="Asn/Gln_tRNA_amidoTrase-B-like"/>
</dbReference>
<dbReference type="Gene3D" id="1.10.1510.10">
    <property type="entry name" value="Uncharacterised protein YqeY/AIM41 PF09424, N-terminal domain"/>
    <property type="match status" value="1"/>
</dbReference>
<keyword evidence="4" id="KW-1185">Reference proteome</keyword>
<dbReference type="OrthoDB" id="9788127at2"/>
<feature type="coiled-coil region" evidence="1">
    <location>
        <begin position="49"/>
        <end position="76"/>
    </location>
</feature>
<dbReference type="Gene3D" id="1.10.10.410">
    <property type="match status" value="1"/>
</dbReference>
<dbReference type="InterPro" id="IPR023168">
    <property type="entry name" value="GatB_Yqey_C_2"/>
</dbReference>
<dbReference type="GO" id="GO:0016884">
    <property type="term" value="F:carbon-nitrogen ligase activity, with glutamine as amido-N-donor"/>
    <property type="evidence" value="ECO:0007669"/>
    <property type="project" value="InterPro"/>
</dbReference>
<dbReference type="PATRIC" id="fig|1590042.3.peg.1377"/>
<evidence type="ECO:0000313" key="4">
    <source>
        <dbReference type="Proteomes" id="UP000051494"/>
    </source>
</evidence>
<gene>
    <name evidence="3" type="ORF">CC99x_000280</name>
    <name evidence="2" type="ORF">CC99x_01355</name>
</gene>
<dbReference type="PANTHER" id="PTHR28055:SF1">
    <property type="entry name" value="ALTERED INHERITANCE OF MITOCHONDRIA PROTEIN 41, MITOCHONDRIAL"/>
    <property type="match status" value="1"/>
</dbReference>
<name>A0A0Q9YNV0_9GAMM</name>
<dbReference type="Pfam" id="PF09424">
    <property type="entry name" value="YqeY"/>
    <property type="match status" value="1"/>
</dbReference>
<dbReference type="InterPro" id="IPR019004">
    <property type="entry name" value="YqeY/Aim41"/>
</dbReference>
<reference evidence="3" key="2">
    <citation type="journal article" date="2016" name="Genome Announc.">
        <title>Draft Genome Sequences of Two Novel Amoeba-Resistant Intranuclear Bacteria, 'Candidatus Berkiella cookevillensis' and 'Candidatus Berkiella aquae'.</title>
        <authorList>
            <person name="Mehari Y.T."/>
            <person name="Arivett B.A."/>
            <person name="Farone A.L."/>
            <person name="Gunderson J.H."/>
            <person name="Farone M.B."/>
        </authorList>
    </citation>
    <scope>NUCLEOTIDE SEQUENCE</scope>
    <source>
        <strain evidence="3">CC99</strain>
    </source>
</reference>
<protein>
    <submittedName>
        <fullName evidence="3">GatB/YqeY domain-containing protein</fullName>
    </submittedName>
    <submittedName>
        <fullName evidence="2">Yqey-like protein</fullName>
    </submittedName>
</protein>
<reference evidence="2" key="1">
    <citation type="submission" date="2015-09" db="EMBL/GenBank/DDBJ databases">
        <title>Draft Genome Sequences of Two Novel Amoeba-resistant Intranuclear Bacteria, Candidatus Berkiella cookevillensis and Candidatus Berkiella aquae.</title>
        <authorList>
            <person name="Mehari Y.T."/>
            <person name="Arivett B.A."/>
            <person name="Farone A.L."/>
            <person name="Gunderson J.H."/>
            <person name="Farone M.B."/>
        </authorList>
    </citation>
    <scope>NUCLEOTIDE SEQUENCE [LARGE SCALE GENOMIC DNA]</scope>
    <source>
        <strain evidence="2">CC99</strain>
    </source>
</reference>
<dbReference type="Proteomes" id="UP000051494">
    <property type="component" value="Unassembled WGS sequence"/>
</dbReference>
<dbReference type="EMBL" id="LKHV01000005">
    <property type="protein sequence ID" value="KRG18874.1"/>
    <property type="molecule type" value="Genomic_DNA"/>
</dbReference>
<dbReference type="EMBL" id="LKHV02000001">
    <property type="protein sequence ID" value="MCS5707332.1"/>
    <property type="molecule type" value="Genomic_DNA"/>
</dbReference>
<evidence type="ECO:0000313" key="3">
    <source>
        <dbReference type="EMBL" id="MCS5707332.1"/>
    </source>
</evidence>
<dbReference type="InterPro" id="IPR042184">
    <property type="entry name" value="YqeY/Aim41_N"/>
</dbReference>
<dbReference type="RefSeq" id="WP_057624456.1">
    <property type="nucleotide sequence ID" value="NZ_LKHV02000001.1"/>
</dbReference>
<comment type="caution">
    <text evidence="2">The sequence shown here is derived from an EMBL/GenBank/DDBJ whole genome shotgun (WGS) entry which is preliminary data.</text>
</comment>